<sequence length="476" mass="53809">MTTVDVVSVTRDPEYYLESYEFIVENSLFKVPRRYFDLETSLLNNGLASFNEPIRLAHAEKLEFEILLSVMYPTTRVPVTLSIGEWESVLKLSTAWGLCVVRSMAMEALSKSSLGPVAKALLGQTYKIPKWISDGYRDLIRRPLPISQEEGNILGGSAVSRICQLREKYIINPPSRPKSRTKSDVEELFSAELEDAATGEALISTMSITMVELTNKQPEASFTQPTPSINFYMEHVVFRVEDVLFKLPRAAFEGVEPFSTMFSLPQTRDFEGVLEGSSDENPLWIGGVTSSDFRAFLLALYPADISLRSLQVLSDGEWESILKLSTMWDFPEIQNHAIKHLRKQVDCVKLVQLSFQYVIPSGLPVALWEVVTRQRTIDKAESQLLGIHANGILRIREKLLMIHFEHVQKRVRAELNGMSDGKKLAKIPGGRGQAMLEDGFWEKNPFKSAPFSRVGELISEELEDELKECGAWPIQW</sequence>
<evidence type="ECO:0008006" key="3">
    <source>
        <dbReference type="Google" id="ProtNLM"/>
    </source>
</evidence>
<dbReference type="STRING" id="436010.A0A166RNA3"/>
<keyword evidence="2" id="KW-1185">Reference proteome</keyword>
<dbReference type="InterPro" id="IPR011333">
    <property type="entry name" value="SKP1/BTB/POZ_sf"/>
</dbReference>
<dbReference type="Proteomes" id="UP000076532">
    <property type="component" value="Unassembled WGS sequence"/>
</dbReference>
<evidence type="ECO:0000313" key="1">
    <source>
        <dbReference type="EMBL" id="KZP28465.1"/>
    </source>
</evidence>
<dbReference type="Gene3D" id="3.30.710.10">
    <property type="entry name" value="Potassium Channel Kv1.1, Chain A"/>
    <property type="match status" value="1"/>
</dbReference>
<dbReference type="EMBL" id="KV417503">
    <property type="protein sequence ID" value="KZP28465.1"/>
    <property type="molecule type" value="Genomic_DNA"/>
</dbReference>
<protein>
    <recommendedName>
        <fullName evidence="3">BTB domain-containing protein</fullName>
    </recommendedName>
</protein>
<dbReference type="AlphaFoldDB" id="A0A166RNA3"/>
<organism evidence="1 2">
    <name type="scientific">Athelia psychrophila</name>
    <dbReference type="NCBI Taxonomy" id="1759441"/>
    <lineage>
        <taxon>Eukaryota</taxon>
        <taxon>Fungi</taxon>
        <taxon>Dikarya</taxon>
        <taxon>Basidiomycota</taxon>
        <taxon>Agaricomycotina</taxon>
        <taxon>Agaricomycetes</taxon>
        <taxon>Agaricomycetidae</taxon>
        <taxon>Atheliales</taxon>
        <taxon>Atheliaceae</taxon>
        <taxon>Athelia</taxon>
    </lineage>
</organism>
<reference evidence="1 2" key="1">
    <citation type="journal article" date="2016" name="Mol. Biol. Evol.">
        <title>Comparative Genomics of Early-Diverging Mushroom-Forming Fungi Provides Insights into the Origins of Lignocellulose Decay Capabilities.</title>
        <authorList>
            <person name="Nagy L.G."/>
            <person name="Riley R."/>
            <person name="Tritt A."/>
            <person name="Adam C."/>
            <person name="Daum C."/>
            <person name="Floudas D."/>
            <person name="Sun H."/>
            <person name="Yadav J.S."/>
            <person name="Pangilinan J."/>
            <person name="Larsson K.H."/>
            <person name="Matsuura K."/>
            <person name="Barry K."/>
            <person name="Labutti K."/>
            <person name="Kuo R."/>
            <person name="Ohm R.A."/>
            <person name="Bhattacharya S.S."/>
            <person name="Shirouzu T."/>
            <person name="Yoshinaga Y."/>
            <person name="Martin F.M."/>
            <person name="Grigoriev I.V."/>
            <person name="Hibbett D.S."/>
        </authorList>
    </citation>
    <scope>NUCLEOTIDE SEQUENCE [LARGE SCALE GENOMIC DNA]</scope>
    <source>
        <strain evidence="1 2">CBS 109695</strain>
    </source>
</reference>
<evidence type="ECO:0000313" key="2">
    <source>
        <dbReference type="Proteomes" id="UP000076532"/>
    </source>
</evidence>
<proteinExistence type="predicted"/>
<dbReference type="OrthoDB" id="3199068at2759"/>
<name>A0A166RNA3_9AGAM</name>
<accession>A0A166RNA3</accession>
<gene>
    <name evidence="1" type="ORF">FIBSPDRAFT_885711</name>
</gene>